<reference evidence="1" key="1">
    <citation type="submission" date="2018-02" db="EMBL/GenBank/DDBJ databases">
        <title>Rhizophora mucronata_Transcriptome.</title>
        <authorList>
            <person name="Meera S.P."/>
            <person name="Sreeshan A."/>
            <person name="Augustine A."/>
        </authorList>
    </citation>
    <scope>NUCLEOTIDE SEQUENCE</scope>
    <source>
        <tissue evidence="1">Leaf</tissue>
    </source>
</reference>
<organism evidence="1">
    <name type="scientific">Rhizophora mucronata</name>
    <name type="common">Asiatic mangrove</name>
    <dbReference type="NCBI Taxonomy" id="61149"/>
    <lineage>
        <taxon>Eukaryota</taxon>
        <taxon>Viridiplantae</taxon>
        <taxon>Streptophyta</taxon>
        <taxon>Embryophyta</taxon>
        <taxon>Tracheophyta</taxon>
        <taxon>Spermatophyta</taxon>
        <taxon>Magnoliopsida</taxon>
        <taxon>eudicotyledons</taxon>
        <taxon>Gunneridae</taxon>
        <taxon>Pentapetalae</taxon>
        <taxon>rosids</taxon>
        <taxon>fabids</taxon>
        <taxon>Malpighiales</taxon>
        <taxon>Rhizophoraceae</taxon>
        <taxon>Rhizophora</taxon>
    </lineage>
</organism>
<dbReference type="EMBL" id="GGEC01043893">
    <property type="protein sequence ID" value="MBX24377.1"/>
    <property type="molecule type" value="Transcribed_RNA"/>
</dbReference>
<evidence type="ECO:0000313" key="1">
    <source>
        <dbReference type="EMBL" id="MBX24377.1"/>
    </source>
</evidence>
<dbReference type="AlphaFoldDB" id="A0A2P2M2D1"/>
<accession>A0A2P2M2D1</accession>
<protein>
    <submittedName>
        <fullName evidence="1">Uncharacterized protein</fullName>
    </submittedName>
</protein>
<name>A0A2P2M2D1_RHIMU</name>
<sequence>MEMNPHAKQIWGIEVKAQQSKTHVVLGSQQLRRKEEKRKSIYLSPWRFGKRRRK</sequence>
<proteinExistence type="predicted"/>